<feature type="region of interest" description="Disordered" evidence="1">
    <location>
        <begin position="50"/>
        <end position="72"/>
    </location>
</feature>
<organism evidence="2">
    <name type="scientific">Methylobacterium bullatum</name>
    <dbReference type="NCBI Taxonomy" id="570505"/>
    <lineage>
        <taxon>Bacteria</taxon>
        <taxon>Pseudomonadati</taxon>
        <taxon>Pseudomonadota</taxon>
        <taxon>Alphaproteobacteria</taxon>
        <taxon>Hyphomicrobiales</taxon>
        <taxon>Methylobacteriaceae</taxon>
        <taxon>Methylobacterium</taxon>
    </lineage>
</organism>
<dbReference type="AlphaFoldDB" id="A0A679JPD9"/>
<keyword evidence="2" id="KW-0614">Plasmid</keyword>
<evidence type="ECO:0000313" key="2">
    <source>
        <dbReference type="EMBL" id="CAA2136959.1"/>
    </source>
</evidence>
<dbReference type="EMBL" id="LR743510">
    <property type="protein sequence ID" value="CAA2136959.1"/>
    <property type="molecule type" value="Genomic_DNA"/>
</dbReference>
<sequence length="72" mass="7352">MFVQASVLAMFDTAIRLTGHIELGLEEVPEAGPGGGVVGNGRVGAAEHMVDRPIGPATGRLGQKLDDLLGEG</sequence>
<geneLocation type="plasmid" evidence="2">
    <name>1</name>
</geneLocation>
<feature type="compositionally biased region" description="Basic and acidic residues" evidence="1">
    <location>
        <begin position="63"/>
        <end position="72"/>
    </location>
</feature>
<name>A0A679JPD9_9HYPH</name>
<evidence type="ECO:0000256" key="1">
    <source>
        <dbReference type="SAM" id="MobiDB-lite"/>
    </source>
</evidence>
<proteinExistence type="predicted"/>
<accession>A0A679JPD9</accession>
<gene>
    <name evidence="2" type="ORF">MBLL_00423</name>
</gene>
<protein>
    <submittedName>
        <fullName evidence="2">Uncharacterized protein</fullName>
    </submittedName>
</protein>
<reference evidence="2" key="1">
    <citation type="submission" date="2019-12" db="EMBL/GenBank/DDBJ databases">
        <authorList>
            <person name="Cremers G."/>
        </authorList>
    </citation>
    <scope>NUCLEOTIDE SEQUENCE</scope>
    <source>
        <strain evidence="2">Mbul2</strain>
        <plasmid evidence="2">1</plasmid>
    </source>
</reference>